<dbReference type="InterPro" id="IPR029026">
    <property type="entry name" value="tRNA_m1G_MTases_N"/>
</dbReference>
<evidence type="ECO:0000313" key="6">
    <source>
        <dbReference type="Proteomes" id="UP000233398"/>
    </source>
</evidence>
<dbReference type="GO" id="GO:0006396">
    <property type="term" value="P:RNA processing"/>
    <property type="evidence" value="ECO:0007669"/>
    <property type="project" value="InterPro"/>
</dbReference>
<dbReference type="RefSeq" id="WP_101073385.1">
    <property type="nucleotide sequence ID" value="NZ_PISP01000002.1"/>
</dbReference>
<evidence type="ECO:0000256" key="3">
    <source>
        <dbReference type="ARBA" id="ARBA00022679"/>
    </source>
</evidence>
<dbReference type="Pfam" id="PF22435">
    <property type="entry name" value="MRM3-like_sub_bind"/>
    <property type="match status" value="1"/>
</dbReference>
<keyword evidence="6" id="KW-1185">Reference proteome</keyword>
<dbReference type="InterPro" id="IPR029064">
    <property type="entry name" value="Ribosomal_eL30-like_sf"/>
</dbReference>
<sequence length="256" mass="27979">MEFKEPSNNQLKKWRKLLQGKYRKQENQFLAEGLRCVDQIIQQKKVIVTEILVERNSEVIGALSIKDIPVYELGQSDFESVSDTETPQGVIAVCNTPAESDMEKLSKKEGLIVAFDAIQDPGNLGTMIRTSSWFEASGLLIGHGTVDPFHPKVVRSTAGATGAISYRKADLHSELLQLEESGWNISILDGSENAISLKSADKTGRDILVIGNEGNGVNPKLLQNRRAVKIPGNSNNVESLNAAIALSIALYQFSGK</sequence>
<dbReference type="Gene3D" id="3.40.1280.10">
    <property type="match status" value="1"/>
</dbReference>
<comment type="similarity">
    <text evidence="1">Belongs to the class IV-like SAM-binding methyltransferase superfamily. RNA methyltransferase TrmH family.</text>
</comment>
<organism evidence="5 6">
    <name type="scientific">Rhodohalobacter barkolensis</name>
    <dbReference type="NCBI Taxonomy" id="2053187"/>
    <lineage>
        <taxon>Bacteria</taxon>
        <taxon>Pseudomonadati</taxon>
        <taxon>Balneolota</taxon>
        <taxon>Balneolia</taxon>
        <taxon>Balneolales</taxon>
        <taxon>Balneolaceae</taxon>
        <taxon>Rhodohalobacter</taxon>
    </lineage>
</organism>
<evidence type="ECO:0000256" key="1">
    <source>
        <dbReference type="ARBA" id="ARBA00007228"/>
    </source>
</evidence>
<dbReference type="OrthoDB" id="9785673at2"/>
<accession>A0A2N0VI17</accession>
<dbReference type="Proteomes" id="UP000233398">
    <property type="component" value="Unassembled WGS sequence"/>
</dbReference>
<dbReference type="InterPro" id="IPR029028">
    <property type="entry name" value="Alpha/beta_knot_MTases"/>
</dbReference>
<dbReference type="CDD" id="cd18095">
    <property type="entry name" value="SpoU-like_rRNA-MTase"/>
    <property type="match status" value="1"/>
</dbReference>
<reference evidence="5 6" key="1">
    <citation type="submission" date="2017-11" db="EMBL/GenBank/DDBJ databases">
        <title>Rhodohalobacter 15182 sp. nov., isolated from a salt lake.</title>
        <authorList>
            <person name="Han S."/>
        </authorList>
    </citation>
    <scope>NUCLEOTIDE SEQUENCE [LARGE SCALE GENOMIC DNA]</scope>
    <source>
        <strain evidence="5 6">15182</strain>
    </source>
</reference>
<dbReference type="InterPro" id="IPR013123">
    <property type="entry name" value="SpoU_subst-bd"/>
</dbReference>
<evidence type="ECO:0000313" key="5">
    <source>
        <dbReference type="EMBL" id="PKD43846.1"/>
    </source>
</evidence>
<dbReference type="GO" id="GO:0008173">
    <property type="term" value="F:RNA methyltransferase activity"/>
    <property type="evidence" value="ECO:0007669"/>
    <property type="project" value="InterPro"/>
</dbReference>
<gene>
    <name evidence="5" type="ORF">CWD77_09835</name>
</gene>
<evidence type="ECO:0000256" key="2">
    <source>
        <dbReference type="ARBA" id="ARBA00022603"/>
    </source>
</evidence>
<dbReference type="InterPro" id="IPR001537">
    <property type="entry name" value="SpoU_MeTrfase"/>
</dbReference>
<dbReference type="PANTHER" id="PTHR43191:SF2">
    <property type="entry name" value="RRNA METHYLTRANSFERASE 3, MITOCHONDRIAL"/>
    <property type="match status" value="1"/>
</dbReference>
<dbReference type="GO" id="GO:0003723">
    <property type="term" value="F:RNA binding"/>
    <property type="evidence" value="ECO:0007669"/>
    <property type="project" value="InterPro"/>
</dbReference>
<dbReference type="GO" id="GO:0032259">
    <property type="term" value="P:methylation"/>
    <property type="evidence" value="ECO:0007669"/>
    <property type="project" value="UniProtKB-KW"/>
</dbReference>
<dbReference type="SMART" id="SM00967">
    <property type="entry name" value="SpoU_sub_bind"/>
    <property type="match status" value="1"/>
</dbReference>
<dbReference type="SUPFAM" id="SSF55315">
    <property type="entry name" value="L30e-like"/>
    <property type="match status" value="1"/>
</dbReference>
<evidence type="ECO:0000259" key="4">
    <source>
        <dbReference type="SMART" id="SM00967"/>
    </source>
</evidence>
<comment type="caution">
    <text evidence="5">The sequence shown here is derived from an EMBL/GenBank/DDBJ whole genome shotgun (WGS) entry which is preliminary data.</text>
</comment>
<dbReference type="InterPro" id="IPR051259">
    <property type="entry name" value="rRNA_Methyltransferase"/>
</dbReference>
<dbReference type="SUPFAM" id="SSF75217">
    <property type="entry name" value="alpha/beta knot"/>
    <property type="match status" value="1"/>
</dbReference>
<feature type="domain" description="RNA 2-O ribose methyltransferase substrate binding" evidence="4">
    <location>
        <begin position="30"/>
        <end position="100"/>
    </location>
</feature>
<dbReference type="Gene3D" id="3.30.1330.30">
    <property type="match status" value="1"/>
</dbReference>
<keyword evidence="2" id="KW-0489">Methyltransferase</keyword>
<dbReference type="EMBL" id="PISP01000002">
    <property type="protein sequence ID" value="PKD43846.1"/>
    <property type="molecule type" value="Genomic_DNA"/>
</dbReference>
<dbReference type="PANTHER" id="PTHR43191">
    <property type="entry name" value="RRNA METHYLTRANSFERASE 3"/>
    <property type="match status" value="1"/>
</dbReference>
<proteinExistence type="inferred from homology"/>
<name>A0A2N0VI17_9BACT</name>
<dbReference type="Pfam" id="PF00588">
    <property type="entry name" value="SpoU_methylase"/>
    <property type="match status" value="1"/>
</dbReference>
<dbReference type="AlphaFoldDB" id="A0A2N0VI17"/>
<dbReference type="GO" id="GO:0005737">
    <property type="term" value="C:cytoplasm"/>
    <property type="evidence" value="ECO:0007669"/>
    <property type="project" value="UniProtKB-ARBA"/>
</dbReference>
<dbReference type="InterPro" id="IPR053888">
    <property type="entry name" value="MRM3-like_sub_bind"/>
</dbReference>
<keyword evidence="3" id="KW-0808">Transferase</keyword>
<protein>
    <recommendedName>
        <fullName evidence="4">RNA 2-O ribose methyltransferase substrate binding domain-containing protein</fullName>
    </recommendedName>
</protein>